<evidence type="ECO:0000313" key="7">
    <source>
        <dbReference type="EMBL" id="GMF35609.1"/>
    </source>
</evidence>
<comment type="subcellular location">
    <subcellularLocation>
        <location evidence="1">Membrane</location>
        <topology evidence="1">Multi-pass membrane protein</topology>
    </subcellularLocation>
</comment>
<dbReference type="PANTHER" id="PTHR22950:SF349">
    <property type="entry name" value="AMINO ACID TRANSPORTER TRANSMEMBRANE DOMAIN-CONTAINING PROTEIN"/>
    <property type="match status" value="1"/>
</dbReference>
<dbReference type="PANTHER" id="PTHR22950">
    <property type="entry name" value="AMINO ACID TRANSPORTER"/>
    <property type="match status" value="1"/>
</dbReference>
<name>A0A9W7CLP2_9STRA</name>
<dbReference type="GO" id="GO:0005774">
    <property type="term" value="C:vacuolar membrane"/>
    <property type="evidence" value="ECO:0007669"/>
    <property type="project" value="TreeGrafter"/>
</dbReference>
<dbReference type="GO" id="GO:0015179">
    <property type="term" value="F:L-amino acid transmembrane transporter activity"/>
    <property type="evidence" value="ECO:0007669"/>
    <property type="project" value="TreeGrafter"/>
</dbReference>
<keyword evidence="2 5" id="KW-0812">Transmembrane</keyword>
<protein>
    <submittedName>
        <fullName evidence="7">Unnamed protein product</fullName>
    </submittedName>
</protein>
<comment type="caution">
    <text evidence="7">The sequence shown here is derived from an EMBL/GenBank/DDBJ whole genome shotgun (WGS) entry which is preliminary data.</text>
</comment>
<evidence type="ECO:0000313" key="8">
    <source>
        <dbReference type="Proteomes" id="UP001165083"/>
    </source>
</evidence>
<dbReference type="Pfam" id="PF01490">
    <property type="entry name" value="Aa_trans"/>
    <property type="match status" value="1"/>
</dbReference>
<dbReference type="AlphaFoldDB" id="A0A9W7CLP2"/>
<feature type="transmembrane region" description="Helical" evidence="5">
    <location>
        <begin position="37"/>
        <end position="64"/>
    </location>
</feature>
<proteinExistence type="predicted"/>
<feature type="transmembrane region" description="Helical" evidence="5">
    <location>
        <begin position="12"/>
        <end position="31"/>
    </location>
</feature>
<evidence type="ECO:0000259" key="6">
    <source>
        <dbReference type="Pfam" id="PF01490"/>
    </source>
</evidence>
<dbReference type="Proteomes" id="UP001165083">
    <property type="component" value="Unassembled WGS sequence"/>
</dbReference>
<evidence type="ECO:0000256" key="1">
    <source>
        <dbReference type="ARBA" id="ARBA00004141"/>
    </source>
</evidence>
<sequence>MPFFTFEDAKTSFNLFCCMYGIGTLGMPGNFSRAGPYLAVIAMAFMAFANIYSSITMSKVMLLAPKSVKTFGDLGEWSMGQTGRWLCVISQMGSCLLIPCVFLVLDGSLLDGLFPNAFSATVWVILMALMVLPVCLIPTLKEGAGAAFAGCAGTILADVLGVAVVMHGMRGHPSVPSPDLKISQVLGCFGKYVGIWRRHCDP</sequence>
<dbReference type="InterPro" id="IPR013057">
    <property type="entry name" value="AA_transpt_TM"/>
</dbReference>
<feature type="transmembrane region" description="Helical" evidence="5">
    <location>
        <begin position="117"/>
        <end position="137"/>
    </location>
</feature>
<reference evidence="7" key="1">
    <citation type="submission" date="2023-04" db="EMBL/GenBank/DDBJ databases">
        <title>Phytophthora lilii NBRC 32176.</title>
        <authorList>
            <person name="Ichikawa N."/>
            <person name="Sato H."/>
            <person name="Tonouchi N."/>
        </authorList>
    </citation>
    <scope>NUCLEOTIDE SEQUENCE</scope>
    <source>
        <strain evidence="7">NBRC 32176</strain>
    </source>
</reference>
<evidence type="ECO:0000256" key="5">
    <source>
        <dbReference type="SAM" id="Phobius"/>
    </source>
</evidence>
<feature type="domain" description="Amino acid transporter transmembrane" evidence="6">
    <location>
        <begin position="10"/>
        <end position="170"/>
    </location>
</feature>
<evidence type="ECO:0000256" key="4">
    <source>
        <dbReference type="ARBA" id="ARBA00023136"/>
    </source>
</evidence>
<evidence type="ECO:0000256" key="3">
    <source>
        <dbReference type="ARBA" id="ARBA00022989"/>
    </source>
</evidence>
<feature type="transmembrane region" description="Helical" evidence="5">
    <location>
        <begin position="144"/>
        <end position="166"/>
    </location>
</feature>
<keyword evidence="3 5" id="KW-1133">Transmembrane helix</keyword>
<gene>
    <name evidence="7" type="ORF">Plil01_001512000</name>
</gene>
<keyword evidence="4 5" id="KW-0472">Membrane</keyword>
<dbReference type="EMBL" id="BSXW01001295">
    <property type="protein sequence ID" value="GMF35609.1"/>
    <property type="molecule type" value="Genomic_DNA"/>
</dbReference>
<evidence type="ECO:0000256" key="2">
    <source>
        <dbReference type="ARBA" id="ARBA00022692"/>
    </source>
</evidence>
<accession>A0A9W7CLP2</accession>
<keyword evidence="8" id="KW-1185">Reference proteome</keyword>
<dbReference type="OrthoDB" id="122564at2759"/>
<feature type="transmembrane region" description="Helical" evidence="5">
    <location>
        <begin position="85"/>
        <end position="105"/>
    </location>
</feature>
<organism evidence="7 8">
    <name type="scientific">Phytophthora lilii</name>
    <dbReference type="NCBI Taxonomy" id="2077276"/>
    <lineage>
        <taxon>Eukaryota</taxon>
        <taxon>Sar</taxon>
        <taxon>Stramenopiles</taxon>
        <taxon>Oomycota</taxon>
        <taxon>Peronosporomycetes</taxon>
        <taxon>Peronosporales</taxon>
        <taxon>Peronosporaceae</taxon>
        <taxon>Phytophthora</taxon>
    </lineage>
</organism>